<dbReference type="Gene3D" id="3.40.50.300">
    <property type="entry name" value="P-loop containing nucleotide triphosphate hydrolases"/>
    <property type="match status" value="1"/>
</dbReference>
<evidence type="ECO:0000259" key="4">
    <source>
        <dbReference type="Pfam" id="PF13732"/>
    </source>
</evidence>
<dbReference type="Proteomes" id="UP000574717">
    <property type="component" value="Unassembled WGS sequence"/>
</dbReference>
<keyword evidence="1" id="KW-0813">Transport</keyword>
<dbReference type="PANTHER" id="PTHR43582">
    <property type="entry name" value="LINEARMYCIN RESISTANCE ATP-BINDING PROTEIN LNRL"/>
    <property type="match status" value="1"/>
</dbReference>
<dbReference type="EMBL" id="BLRU01000268">
    <property type="protein sequence ID" value="GFP20144.1"/>
    <property type="molecule type" value="Genomic_DNA"/>
</dbReference>
<name>A0A6V8NL79_9ACTN</name>
<gene>
    <name evidence="5" type="ORF">HKBW3S03_01645</name>
</gene>
<dbReference type="Pfam" id="PF13732">
    <property type="entry name" value="DrrA1-3_C"/>
    <property type="match status" value="1"/>
</dbReference>
<feature type="non-terminal residue" evidence="5">
    <location>
        <position position="1"/>
    </location>
</feature>
<keyword evidence="2" id="KW-0547">Nucleotide-binding</keyword>
<evidence type="ECO:0000256" key="2">
    <source>
        <dbReference type="ARBA" id="ARBA00022741"/>
    </source>
</evidence>
<feature type="domain" description="Daunorubicin resistance ATP-binding protein DrrA1/2-like C-terminal" evidence="4">
    <location>
        <begin position="39"/>
        <end position="120"/>
    </location>
</feature>
<keyword evidence="3 5" id="KW-0067">ATP-binding</keyword>
<reference evidence="5 6" key="1">
    <citation type="journal article" date="2020" name="Front. Microbiol.">
        <title>Single-cell genomics of novel Actinobacteria with the Wood-Ljungdahl pathway discovered in a serpentinizing system.</title>
        <authorList>
            <person name="Merino N."/>
            <person name="Kawai M."/>
            <person name="Boyd E.S."/>
            <person name="Colman D.R."/>
            <person name="McGlynn S.E."/>
            <person name="Nealson K.H."/>
            <person name="Kurokawa K."/>
            <person name="Hongoh Y."/>
        </authorList>
    </citation>
    <scope>NUCLEOTIDE SEQUENCE [LARGE SCALE GENOMIC DNA]</scope>
    <source>
        <strain evidence="5 6">S03</strain>
    </source>
</reference>
<accession>A0A6V8NL79</accession>
<dbReference type="InterPro" id="IPR027417">
    <property type="entry name" value="P-loop_NTPase"/>
</dbReference>
<dbReference type="GO" id="GO:0005524">
    <property type="term" value="F:ATP binding"/>
    <property type="evidence" value="ECO:0007669"/>
    <property type="project" value="UniProtKB-KW"/>
</dbReference>
<dbReference type="InterPro" id="IPR025302">
    <property type="entry name" value="DrrA1/2-like_C"/>
</dbReference>
<proteinExistence type="predicted"/>
<evidence type="ECO:0000313" key="5">
    <source>
        <dbReference type="EMBL" id="GFP20144.1"/>
    </source>
</evidence>
<dbReference type="PANTHER" id="PTHR43582:SF2">
    <property type="entry name" value="LINEARMYCIN RESISTANCE ATP-BINDING PROTEIN LNRL"/>
    <property type="match status" value="1"/>
</dbReference>
<dbReference type="RefSeq" id="WP_176237214.1">
    <property type="nucleotide sequence ID" value="NZ_BLRU01000268.1"/>
</dbReference>
<evidence type="ECO:0000256" key="1">
    <source>
        <dbReference type="ARBA" id="ARBA00022448"/>
    </source>
</evidence>
<organism evidence="5 6">
    <name type="scientific">Candidatus Hakubella thermalkaliphila</name>
    <dbReference type="NCBI Taxonomy" id="2754717"/>
    <lineage>
        <taxon>Bacteria</taxon>
        <taxon>Bacillati</taxon>
        <taxon>Actinomycetota</taxon>
        <taxon>Actinomycetota incertae sedis</taxon>
        <taxon>Candidatus Hakubellales</taxon>
        <taxon>Candidatus Hakubellaceae</taxon>
        <taxon>Candidatus Hakubella</taxon>
    </lineage>
</organism>
<protein>
    <submittedName>
        <fullName evidence="5">ABC-2 type transport system ATP-binding protein</fullName>
    </submittedName>
</protein>
<evidence type="ECO:0000256" key="3">
    <source>
        <dbReference type="ARBA" id="ARBA00022840"/>
    </source>
</evidence>
<dbReference type="SUPFAM" id="SSF52540">
    <property type="entry name" value="P-loop containing nucleoside triphosphate hydrolases"/>
    <property type="match status" value="1"/>
</dbReference>
<comment type="caution">
    <text evidence="5">The sequence shown here is derived from an EMBL/GenBank/DDBJ whole genome shotgun (WGS) entry which is preliminary data.</text>
</comment>
<dbReference type="AlphaFoldDB" id="A0A6V8NL79"/>
<evidence type="ECO:0000313" key="6">
    <source>
        <dbReference type="Proteomes" id="UP000574717"/>
    </source>
</evidence>
<sequence>CLRRKKDITIFLTTHYMDEAENCDRIAIIDRGRIIALDTPDNLKKSVRGDVITLDTANNEKAQKIIESRFGRQVVIQDGTLRFEIEDSDRFIPQLFSKLDMEVISINARRPTLDDVFLKLAGRAIREESADALGIARAVVRARRMRGRS</sequence>